<protein>
    <recommendedName>
        <fullName evidence="12">TCP domain-containing protein</fullName>
    </recommendedName>
</protein>
<dbReference type="GO" id="GO:0003700">
    <property type="term" value="F:DNA-binding transcription factor activity"/>
    <property type="evidence" value="ECO:0007669"/>
    <property type="project" value="InterPro"/>
</dbReference>
<proteinExistence type="predicted"/>
<sequence length="354" mass="39920">MFPSTINATINPFPYLSSFSSYNPSPFFLNNHEATTSTDVFFQPTFSLLPNNPLTSSLVSTETLSSINAKQDINCYNIDQIDGESCYKQSQQLQQQQPSSCVFVSAKKPLKKDRHSKIHTSQGLRDRRVRLSIQIARKFFDLQDMLGFDKASKTLEWLLSKSKRAIKRVAHKRSSPSSSASSSSTCEALSPENGEIAMEEGIVSTGKNEKKAKKLEKYTTNLAAKELRVKARARARERTRIKMLNQYLLSNDELVDELPDAKENNIIEESIAIERKLKPSSVMGYQQNLLMLRDLTCNNSNYNNLNLPNFTSNWEINNAIARSSFCAITNMNRSAGLHLYGKLREAENGSQCLH</sequence>
<comment type="subcellular location">
    <subcellularLocation>
        <location evidence="1">Nucleus</location>
    </subcellularLocation>
</comment>
<evidence type="ECO:0000256" key="6">
    <source>
        <dbReference type="ARBA" id="ARBA00023242"/>
    </source>
</evidence>
<dbReference type="PANTHER" id="PTHR31072:SF224">
    <property type="entry name" value="TRANSCRIPTION FACTOR TCP1"/>
    <property type="match status" value="1"/>
</dbReference>
<evidence type="ECO:0000256" key="5">
    <source>
        <dbReference type="ARBA" id="ARBA00023163"/>
    </source>
</evidence>
<dbReference type="OrthoDB" id="1896834at2759"/>
<evidence type="ECO:0000256" key="7">
    <source>
        <dbReference type="SAM" id="MobiDB-lite"/>
    </source>
</evidence>
<evidence type="ECO:0000256" key="1">
    <source>
        <dbReference type="ARBA" id="ARBA00004123"/>
    </source>
</evidence>
<accession>A0A067KM92</accession>
<dbReference type="GO" id="GO:0043565">
    <property type="term" value="F:sequence-specific DNA binding"/>
    <property type="evidence" value="ECO:0007669"/>
    <property type="project" value="TreeGrafter"/>
</dbReference>
<evidence type="ECO:0000259" key="8">
    <source>
        <dbReference type="PROSITE" id="PS51369"/>
    </source>
</evidence>
<dbReference type="PANTHER" id="PTHR31072">
    <property type="entry name" value="TRANSCRIPTION FACTOR TCP4-RELATED"/>
    <property type="match status" value="1"/>
</dbReference>
<dbReference type="STRING" id="180498.A0A067KM92"/>
<feature type="domain" description="R" evidence="9">
    <location>
        <begin position="225"/>
        <end position="242"/>
    </location>
</feature>
<keyword evidence="6" id="KW-0539">Nucleus</keyword>
<feature type="domain" description="TCP" evidence="8">
    <location>
        <begin position="111"/>
        <end position="169"/>
    </location>
</feature>
<keyword evidence="11" id="KW-1185">Reference proteome</keyword>
<dbReference type="PROSITE" id="PS51370">
    <property type="entry name" value="R"/>
    <property type="match status" value="1"/>
</dbReference>
<dbReference type="InterPro" id="IPR017887">
    <property type="entry name" value="TF_TCP_subgr"/>
</dbReference>
<dbReference type="GO" id="GO:0005634">
    <property type="term" value="C:nucleus"/>
    <property type="evidence" value="ECO:0007669"/>
    <property type="project" value="UniProtKB-SubCell"/>
</dbReference>
<dbReference type="Proteomes" id="UP000027138">
    <property type="component" value="Unassembled WGS sequence"/>
</dbReference>
<dbReference type="PROSITE" id="PS51369">
    <property type="entry name" value="TCP"/>
    <property type="match status" value="1"/>
</dbReference>
<evidence type="ECO:0000313" key="10">
    <source>
        <dbReference type="EMBL" id="KDP32929.1"/>
    </source>
</evidence>
<evidence type="ECO:0000259" key="9">
    <source>
        <dbReference type="PROSITE" id="PS51370"/>
    </source>
</evidence>
<dbReference type="GO" id="GO:2000032">
    <property type="term" value="P:regulation of secondary shoot formation"/>
    <property type="evidence" value="ECO:0007669"/>
    <property type="project" value="TreeGrafter"/>
</dbReference>
<keyword evidence="2" id="KW-0217">Developmental protein</keyword>
<evidence type="ECO:0000256" key="4">
    <source>
        <dbReference type="ARBA" id="ARBA00023125"/>
    </source>
</evidence>
<feature type="region of interest" description="Disordered" evidence="7">
    <location>
        <begin position="169"/>
        <end position="191"/>
    </location>
</feature>
<evidence type="ECO:0000256" key="3">
    <source>
        <dbReference type="ARBA" id="ARBA00023015"/>
    </source>
</evidence>
<keyword evidence="5" id="KW-0804">Transcription</keyword>
<feature type="compositionally biased region" description="Low complexity" evidence="7">
    <location>
        <begin position="175"/>
        <end position="184"/>
    </location>
</feature>
<keyword evidence="3" id="KW-0805">Transcription regulation</keyword>
<evidence type="ECO:0000313" key="11">
    <source>
        <dbReference type="Proteomes" id="UP000027138"/>
    </source>
</evidence>
<dbReference type="AlphaFoldDB" id="A0A067KM92"/>
<dbReference type="InterPro" id="IPR005333">
    <property type="entry name" value="Transcription_factor_TCP"/>
</dbReference>
<dbReference type="InterPro" id="IPR017888">
    <property type="entry name" value="CYC/TB1_R_domain"/>
</dbReference>
<dbReference type="EMBL" id="KK914568">
    <property type="protein sequence ID" value="KDP32929.1"/>
    <property type="molecule type" value="Genomic_DNA"/>
</dbReference>
<dbReference type="Pfam" id="PF03634">
    <property type="entry name" value="TCP"/>
    <property type="match status" value="1"/>
</dbReference>
<organism evidence="10 11">
    <name type="scientific">Jatropha curcas</name>
    <name type="common">Barbados nut</name>
    <dbReference type="NCBI Taxonomy" id="180498"/>
    <lineage>
        <taxon>Eukaryota</taxon>
        <taxon>Viridiplantae</taxon>
        <taxon>Streptophyta</taxon>
        <taxon>Embryophyta</taxon>
        <taxon>Tracheophyta</taxon>
        <taxon>Spermatophyta</taxon>
        <taxon>Magnoliopsida</taxon>
        <taxon>eudicotyledons</taxon>
        <taxon>Gunneridae</taxon>
        <taxon>Pentapetalae</taxon>
        <taxon>rosids</taxon>
        <taxon>fabids</taxon>
        <taxon>Malpighiales</taxon>
        <taxon>Euphorbiaceae</taxon>
        <taxon>Crotonoideae</taxon>
        <taxon>Jatropheae</taxon>
        <taxon>Jatropha</taxon>
    </lineage>
</organism>
<name>A0A067KM92_JATCU</name>
<evidence type="ECO:0008006" key="12">
    <source>
        <dbReference type="Google" id="ProtNLM"/>
    </source>
</evidence>
<gene>
    <name evidence="10" type="ORF">JCGZ_12960</name>
</gene>
<evidence type="ECO:0000256" key="2">
    <source>
        <dbReference type="ARBA" id="ARBA00022473"/>
    </source>
</evidence>
<reference evidence="10 11" key="1">
    <citation type="journal article" date="2014" name="PLoS ONE">
        <title>Global Analysis of Gene Expression Profiles in Physic Nut (Jatropha curcas L.) Seedlings Exposed to Salt Stress.</title>
        <authorList>
            <person name="Zhang L."/>
            <person name="Zhang C."/>
            <person name="Wu P."/>
            <person name="Chen Y."/>
            <person name="Li M."/>
            <person name="Jiang H."/>
            <person name="Wu G."/>
        </authorList>
    </citation>
    <scope>NUCLEOTIDE SEQUENCE [LARGE SCALE GENOMIC DNA]</scope>
    <source>
        <strain evidence="11">cv. GZQX0401</strain>
        <tissue evidence="10">Young leaves</tissue>
    </source>
</reference>
<keyword evidence="4" id="KW-0238">DNA-binding</keyword>